<dbReference type="EMBL" id="JWHU01000001">
    <property type="protein sequence ID" value="KIU22545.1"/>
    <property type="molecule type" value="Genomic_DNA"/>
</dbReference>
<organism evidence="5 6">
    <name type="scientific">Weissella cibaria</name>
    <dbReference type="NCBI Taxonomy" id="137591"/>
    <lineage>
        <taxon>Bacteria</taxon>
        <taxon>Bacillati</taxon>
        <taxon>Bacillota</taxon>
        <taxon>Bacilli</taxon>
        <taxon>Lactobacillales</taxon>
        <taxon>Lactobacillaceae</taxon>
        <taxon>Weissella</taxon>
    </lineage>
</organism>
<comment type="caution">
    <text evidence="5">The sequence shown here is derived from an EMBL/GenBank/DDBJ whole genome shotgun (WGS) entry which is preliminary data.</text>
</comment>
<dbReference type="PATRIC" id="fig|137591.25.peg.48"/>
<dbReference type="InterPro" id="IPR036390">
    <property type="entry name" value="WH_DNA-bd_sf"/>
</dbReference>
<dbReference type="PANTHER" id="PTHR35790">
    <property type="entry name" value="HTH-TYPE TRANSCRIPTIONAL REGULATOR PCHR"/>
    <property type="match status" value="1"/>
</dbReference>
<evidence type="ECO:0000256" key="1">
    <source>
        <dbReference type="ARBA" id="ARBA00023015"/>
    </source>
</evidence>
<keyword evidence="1" id="KW-0805">Transcription regulation</keyword>
<dbReference type="Proteomes" id="UP000032287">
    <property type="component" value="Unassembled WGS sequence"/>
</dbReference>
<dbReference type="eggNOG" id="COG1846">
    <property type="taxonomic scope" value="Bacteria"/>
</dbReference>
<evidence type="ECO:0000256" key="2">
    <source>
        <dbReference type="ARBA" id="ARBA00023125"/>
    </source>
</evidence>
<dbReference type="PANTHER" id="PTHR35790:SF4">
    <property type="entry name" value="HTH-TYPE TRANSCRIPTIONAL REGULATOR PCHR"/>
    <property type="match status" value="1"/>
</dbReference>
<protein>
    <submittedName>
        <fullName evidence="5">MarR family protein</fullName>
    </submittedName>
</protein>
<evidence type="ECO:0000259" key="4">
    <source>
        <dbReference type="PROSITE" id="PS50995"/>
    </source>
</evidence>
<dbReference type="SUPFAM" id="SSF46785">
    <property type="entry name" value="Winged helix' DNA-binding domain"/>
    <property type="match status" value="1"/>
</dbReference>
<dbReference type="InterPro" id="IPR036388">
    <property type="entry name" value="WH-like_DNA-bd_sf"/>
</dbReference>
<keyword evidence="2" id="KW-0238">DNA-binding</keyword>
<dbReference type="AlphaFoldDB" id="A0A0D1LR70"/>
<name>A0A0D1LR70_9LACO</name>
<dbReference type="InterPro" id="IPR000835">
    <property type="entry name" value="HTH_MarR-typ"/>
</dbReference>
<feature type="domain" description="HTH marR-type" evidence="4">
    <location>
        <begin position="5"/>
        <end position="142"/>
    </location>
</feature>
<keyword evidence="6" id="KW-1185">Reference proteome</keyword>
<keyword evidence="3" id="KW-0804">Transcription</keyword>
<dbReference type="PROSITE" id="PS50995">
    <property type="entry name" value="HTH_MARR_2"/>
    <property type="match status" value="1"/>
</dbReference>
<dbReference type="GO" id="GO:0003677">
    <property type="term" value="F:DNA binding"/>
    <property type="evidence" value="ECO:0007669"/>
    <property type="project" value="UniProtKB-KW"/>
</dbReference>
<dbReference type="GO" id="GO:0003700">
    <property type="term" value="F:DNA-binding transcription factor activity"/>
    <property type="evidence" value="ECO:0007669"/>
    <property type="project" value="InterPro"/>
</dbReference>
<dbReference type="STRING" id="137591.AO080_02140"/>
<evidence type="ECO:0000256" key="3">
    <source>
        <dbReference type="ARBA" id="ARBA00023163"/>
    </source>
</evidence>
<accession>A0A0D1LR70</accession>
<dbReference type="InterPro" id="IPR052067">
    <property type="entry name" value="Metal_resp_HTH_trans_reg"/>
</dbReference>
<dbReference type="Gene3D" id="1.10.10.10">
    <property type="entry name" value="Winged helix-like DNA-binding domain superfamily/Winged helix DNA-binding domain"/>
    <property type="match status" value="1"/>
</dbReference>
<evidence type="ECO:0000313" key="6">
    <source>
        <dbReference type="Proteomes" id="UP000032287"/>
    </source>
</evidence>
<sequence length="153" mass="17744">MTNREELFMTAYMDVVEKFIQLNRRAVTTQFQDYKHAEVETVALVGQLDQPNVTELAEATGMTRGGVTKLMNKLVEKDLVVAFQKPANKKERYFRLTESGEELNRRHEALHNDIYARDEAIFATLSDTELNQMLVFAQTLTDHFDDRLQQDKD</sequence>
<gene>
    <name evidence="5" type="ORF">QX99_00049</name>
</gene>
<proteinExistence type="predicted"/>
<dbReference type="SMART" id="SM00347">
    <property type="entry name" value="HTH_MARR"/>
    <property type="match status" value="1"/>
</dbReference>
<evidence type="ECO:0000313" key="5">
    <source>
        <dbReference type="EMBL" id="KIU22545.1"/>
    </source>
</evidence>
<dbReference type="RefSeq" id="WP_043710421.1">
    <property type="nucleotide sequence ID" value="NZ_JALOCT010000002.1"/>
</dbReference>
<reference evidence="5 6" key="1">
    <citation type="journal article" date="2015" name="Microbiology (Mosc.)">
        <title>Genomics of the Weissella cibaria species with an examination of its metabolic traits.</title>
        <authorList>
            <person name="Lynch K.M."/>
            <person name="Lucid A."/>
            <person name="Arendt E.K."/>
            <person name="Sleator R.D."/>
            <person name="Lucey B."/>
            <person name="Coffey A."/>
        </authorList>
    </citation>
    <scope>NUCLEOTIDE SEQUENCE [LARGE SCALE GENOMIC DNA]</scope>
    <source>
        <strain evidence="5 6">MG1</strain>
    </source>
</reference>